<dbReference type="Pfam" id="PF07525">
    <property type="entry name" value="SOCS_box"/>
    <property type="match status" value="1"/>
</dbReference>
<dbReference type="OMA" id="RIGIIYV"/>
<organism evidence="4 5">
    <name type="scientific">Salvator merianae</name>
    <name type="common">Argentine black and white tegu</name>
    <name type="synonym">Tupinambis merianae</name>
    <dbReference type="NCBI Taxonomy" id="96440"/>
    <lineage>
        <taxon>Eukaryota</taxon>
        <taxon>Metazoa</taxon>
        <taxon>Chordata</taxon>
        <taxon>Craniata</taxon>
        <taxon>Vertebrata</taxon>
        <taxon>Euteleostomi</taxon>
        <taxon>Lepidosauria</taxon>
        <taxon>Squamata</taxon>
        <taxon>Bifurcata</taxon>
        <taxon>Unidentata</taxon>
        <taxon>Episquamata</taxon>
        <taxon>Laterata</taxon>
        <taxon>Teiioidea</taxon>
        <taxon>Teiidae</taxon>
        <taxon>Salvator</taxon>
    </lineage>
</organism>
<dbReference type="Ensembl" id="ENSSMRT00000030195.1">
    <property type="protein sequence ID" value="ENSSMRP00000025818.1"/>
    <property type="gene ID" value="ENSSMRG00000019934.1"/>
</dbReference>
<reference evidence="4" key="2">
    <citation type="submission" date="2025-09" db="UniProtKB">
        <authorList>
            <consortium name="Ensembl"/>
        </authorList>
    </citation>
    <scope>IDENTIFICATION</scope>
</reference>
<dbReference type="Gene3D" id="2.60.120.920">
    <property type="match status" value="1"/>
</dbReference>
<dbReference type="GO" id="GO:0061630">
    <property type="term" value="F:ubiquitin protein ligase activity"/>
    <property type="evidence" value="ECO:0007669"/>
    <property type="project" value="TreeGrafter"/>
</dbReference>
<dbReference type="InterPro" id="IPR036036">
    <property type="entry name" value="SOCS_box-like_dom_sf"/>
</dbReference>
<dbReference type="GO" id="GO:0016567">
    <property type="term" value="P:protein ubiquitination"/>
    <property type="evidence" value="ECO:0007669"/>
    <property type="project" value="UniProtKB-UniPathway"/>
</dbReference>
<dbReference type="PANTHER" id="PTHR12429">
    <property type="entry name" value="NEURALIZED"/>
    <property type="match status" value="1"/>
</dbReference>
<comment type="pathway">
    <text evidence="1">Protein modification; protein ubiquitination.</text>
</comment>
<dbReference type="GeneTree" id="ENSGT00940000159689"/>
<dbReference type="PANTHER" id="PTHR12429:SF8">
    <property type="entry name" value="NEURALIZED-LIKE PROTEIN 2"/>
    <property type="match status" value="1"/>
</dbReference>
<dbReference type="InterPro" id="IPR043136">
    <property type="entry name" value="B30.2/SPRY_sf"/>
</dbReference>
<feature type="domain" description="SOCS box" evidence="2">
    <location>
        <begin position="252"/>
        <end position="287"/>
    </location>
</feature>
<evidence type="ECO:0000259" key="2">
    <source>
        <dbReference type="PROSITE" id="PS50225"/>
    </source>
</evidence>
<sequence>MSRWQQWLKNSLCSAQGGLEMAAVWHPPTHFHSRHGANVCVDASRTRATRVKSFANGVCFSQEPLQPGQIFLVEIEEKELGWCGHLRLGLTAHDPRGLDAVPEYSLPDLVNLGDSWVFAITRNHNHVLPHGAENQGPARLQGLLADPYLRIGQFRIPRDKLVGRSRPGRYSHLLDDLYKTNVLPPTARRSRVGVLYTVQPGGTADMHIVINGEDMGPSARGLPASRPLYAVVDIFASTKSVRIIQVEYGLPSLQTLCRMAIQKHIAHRLDLDGLDLPPVLKNFCKYE</sequence>
<evidence type="ECO:0000259" key="3">
    <source>
        <dbReference type="PROSITE" id="PS51065"/>
    </source>
</evidence>
<dbReference type="InterPro" id="IPR006573">
    <property type="entry name" value="NHR_dom"/>
</dbReference>
<dbReference type="CDD" id="cd12887">
    <property type="entry name" value="SPRY_NHR_like"/>
    <property type="match status" value="1"/>
</dbReference>
<feature type="domain" description="NHR" evidence="3">
    <location>
        <begin position="28"/>
        <end position="246"/>
    </location>
</feature>
<protein>
    <submittedName>
        <fullName evidence="4">Neuralized E3 ubiquitin protein ligase 2</fullName>
    </submittedName>
</protein>
<reference evidence="4" key="1">
    <citation type="submission" date="2025-08" db="UniProtKB">
        <authorList>
            <consortium name="Ensembl"/>
        </authorList>
    </citation>
    <scope>IDENTIFICATION</scope>
</reference>
<dbReference type="PROSITE" id="PS51065">
    <property type="entry name" value="NHR"/>
    <property type="match status" value="1"/>
</dbReference>
<dbReference type="SMART" id="SM00588">
    <property type="entry name" value="NEUZ"/>
    <property type="match status" value="1"/>
</dbReference>
<dbReference type="AlphaFoldDB" id="A0A8D0KLN8"/>
<accession>A0A8D0KLN8</accession>
<dbReference type="SUPFAM" id="SSF158235">
    <property type="entry name" value="SOCS box-like"/>
    <property type="match status" value="1"/>
</dbReference>
<dbReference type="GO" id="GO:0035556">
    <property type="term" value="P:intracellular signal transduction"/>
    <property type="evidence" value="ECO:0007669"/>
    <property type="project" value="InterPro"/>
</dbReference>
<dbReference type="Proteomes" id="UP000694421">
    <property type="component" value="Unplaced"/>
</dbReference>
<dbReference type="PROSITE" id="PS50225">
    <property type="entry name" value="SOCS"/>
    <property type="match status" value="1"/>
</dbReference>
<dbReference type="CDD" id="cd03587">
    <property type="entry name" value="SOCS"/>
    <property type="match status" value="1"/>
</dbReference>
<evidence type="ECO:0000313" key="4">
    <source>
        <dbReference type="Ensembl" id="ENSSMRP00000025818.1"/>
    </source>
</evidence>
<dbReference type="SMART" id="SM00969">
    <property type="entry name" value="SOCS_box"/>
    <property type="match status" value="1"/>
</dbReference>
<dbReference type="InterPro" id="IPR037962">
    <property type="entry name" value="Neuralized"/>
</dbReference>
<name>A0A8D0KLN8_SALMN</name>
<dbReference type="UniPathway" id="UPA00143"/>
<dbReference type="Pfam" id="PF07177">
    <property type="entry name" value="Neuralized"/>
    <property type="match status" value="1"/>
</dbReference>
<dbReference type="InterPro" id="IPR001496">
    <property type="entry name" value="SOCS_box"/>
</dbReference>
<evidence type="ECO:0000313" key="5">
    <source>
        <dbReference type="Proteomes" id="UP000694421"/>
    </source>
</evidence>
<keyword evidence="5" id="KW-1185">Reference proteome</keyword>
<proteinExistence type="predicted"/>
<evidence type="ECO:0000256" key="1">
    <source>
        <dbReference type="ARBA" id="ARBA00004906"/>
    </source>
</evidence>